<keyword evidence="3 9" id="KW-0732">Signal</keyword>
<proteinExistence type="predicted"/>
<dbReference type="GO" id="GO:0030097">
    <property type="term" value="P:hemopoiesis"/>
    <property type="evidence" value="ECO:0007669"/>
    <property type="project" value="TreeGrafter"/>
</dbReference>
<evidence type="ECO:0000256" key="7">
    <source>
        <dbReference type="SAM" id="MobiDB-lite"/>
    </source>
</evidence>
<feature type="compositionally biased region" description="Basic and acidic residues" evidence="7">
    <location>
        <begin position="341"/>
        <end position="352"/>
    </location>
</feature>
<dbReference type="InterPro" id="IPR036116">
    <property type="entry name" value="FN3_sf"/>
</dbReference>
<reference evidence="10 11" key="1">
    <citation type="submission" date="2021-06" db="EMBL/GenBank/DDBJ databases">
        <title>Chromosome-level genome assembly of the red-tail catfish (Hemibagrus wyckioides).</title>
        <authorList>
            <person name="Shao F."/>
        </authorList>
    </citation>
    <scope>NUCLEOTIDE SEQUENCE [LARGE SCALE GENOMIC DNA]</scope>
    <source>
        <strain evidence="10">EC202008001</strain>
        <tissue evidence="10">Blood</tissue>
    </source>
</reference>
<accession>A0A9D3SEE2</accession>
<dbReference type="Gene3D" id="2.60.40.10">
    <property type="entry name" value="Immunoglobulins"/>
    <property type="match status" value="1"/>
</dbReference>
<dbReference type="OrthoDB" id="8611929at2759"/>
<dbReference type="InterPro" id="IPR013783">
    <property type="entry name" value="Ig-like_fold"/>
</dbReference>
<keyword evidence="5 8" id="KW-0472">Membrane</keyword>
<keyword evidence="2 8" id="KW-0812">Transmembrane</keyword>
<comment type="caution">
    <text evidence="10">The sequence shown here is derived from an EMBL/GenBank/DDBJ whole genome shotgun (WGS) entry which is preliminary data.</text>
</comment>
<dbReference type="GO" id="GO:0009897">
    <property type="term" value="C:external side of plasma membrane"/>
    <property type="evidence" value="ECO:0007669"/>
    <property type="project" value="TreeGrafter"/>
</dbReference>
<evidence type="ECO:0000313" key="11">
    <source>
        <dbReference type="Proteomes" id="UP000824219"/>
    </source>
</evidence>
<evidence type="ECO:0000256" key="9">
    <source>
        <dbReference type="SAM" id="SignalP"/>
    </source>
</evidence>
<dbReference type="Proteomes" id="UP000824219">
    <property type="component" value="Linkage Group LG18"/>
</dbReference>
<comment type="subcellular location">
    <subcellularLocation>
        <location evidence="1">Membrane</location>
        <topology evidence="1">Single-pass membrane protein</topology>
    </subcellularLocation>
</comment>
<feature type="chain" id="PRO_5038669911" description="Interleukin-7 receptor subunit alpha" evidence="9">
    <location>
        <begin position="19"/>
        <end position="382"/>
    </location>
</feature>
<dbReference type="PANTHER" id="PTHR23037">
    <property type="entry name" value="CYTOKINE RECEPTOR"/>
    <property type="match status" value="1"/>
</dbReference>
<evidence type="ECO:0000256" key="1">
    <source>
        <dbReference type="ARBA" id="ARBA00004167"/>
    </source>
</evidence>
<dbReference type="SUPFAM" id="SSF49265">
    <property type="entry name" value="Fibronectin type III"/>
    <property type="match status" value="1"/>
</dbReference>
<evidence type="ECO:0000256" key="5">
    <source>
        <dbReference type="ARBA" id="ARBA00023136"/>
    </source>
</evidence>
<feature type="compositionally biased region" description="Acidic residues" evidence="7">
    <location>
        <begin position="297"/>
        <end position="313"/>
    </location>
</feature>
<evidence type="ECO:0000256" key="3">
    <source>
        <dbReference type="ARBA" id="ARBA00022729"/>
    </source>
</evidence>
<evidence type="ECO:0000313" key="10">
    <source>
        <dbReference type="EMBL" id="KAG7321112.1"/>
    </source>
</evidence>
<organism evidence="10 11">
    <name type="scientific">Hemibagrus wyckioides</name>
    <dbReference type="NCBI Taxonomy" id="337641"/>
    <lineage>
        <taxon>Eukaryota</taxon>
        <taxon>Metazoa</taxon>
        <taxon>Chordata</taxon>
        <taxon>Craniata</taxon>
        <taxon>Vertebrata</taxon>
        <taxon>Euteleostomi</taxon>
        <taxon>Actinopterygii</taxon>
        <taxon>Neopterygii</taxon>
        <taxon>Teleostei</taxon>
        <taxon>Ostariophysi</taxon>
        <taxon>Siluriformes</taxon>
        <taxon>Bagridae</taxon>
        <taxon>Hemibagrus</taxon>
    </lineage>
</organism>
<evidence type="ECO:0000256" key="6">
    <source>
        <dbReference type="ARBA" id="ARBA00023170"/>
    </source>
</evidence>
<dbReference type="GO" id="GO:0004896">
    <property type="term" value="F:cytokine receptor activity"/>
    <property type="evidence" value="ECO:0007669"/>
    <property type="project" value="TreeGrafter"/>
</dbReference>
<name>A0A9D3SEE2_9TELE</name>
<keyword evidence="4 8" id="KW-1133">Transmembrane helix</keyword>
<keyword evidence="11" id="KW-1185">Reference proteome</keyword>
<keyword evidence="6" id="KW-0675">Receptor</keyword>
<dbReference type="EMBL" id="JAHKSW010000018">
    <property type="protein sequence ID" value="KAG7321112.1"/>
    <property type="molecule type" value="Genomic_DNA"/>
</dbReference>
<feature type="signal peptide" evidence="9">
    <location>
        <begin position="1"/>
        <end position="18"/>
    </location>
</feature>
<sequence>MATLFWMFLMLYPFAVYSQSGDDGETIDTDCWSLMSVIQCSLVCVLDEEELDNCEKSATLCENTNVDCTNATMENNRFIFGNLTPVSIYKLHIRLQGGRHQTQEFTLEKIVKITTPEIKDAIYKLDEVIIDIRYKHDFVDSPDFEVEFWGNHTGVKQKVIVKYKQLTIGGEKLRDNEIYSVRVRAKPVGYFDGHWTEWSKVKSFTVNNVPEKGVPSVLYILLCPVPIVLTVIVFLIHRWKKEIQTCIFPDVPGPKDTLAQIHKQKLHLPVSFSPEIFKDFNIYPVVYTEEKQFSPEFSDDQGDATESCDEDVALESSRTTSVCEKQSDDDQSLDSETSQKLLDEHASAEDVHNNPGCQNVAALQRHSKDETYVTMSSLYKTQ</sequence>
<evidence type="ECO:0000256" key="8">
    <source>
        <dbReference type="SAM" id="Phobius"/>
    </source>
</evidence>
<evidence type="ECO:0000256" key="4">
    <source>
        <dbReference type="ARBA" id="ARBA00022989"/>
    </source>
</evidence>
<dbReference type="PANTHER" id="PTHR23037:SF27">
    <property type="entry name" value="INTERLEUKIN-7 RECEPTOR SUBUNIT ALPHA"/>
    <property type="match status" value="1"/>
</dbReference>
<gene>
    <name evidence="10" type="ORF">KOW79_015527</name>
</gene>
<dbReference type="GO" id="GO:0046427">
    <property type="term" value="P:positive regulation of receptor signaling pathway via JAK-STAT"/>
    <property type="evidence" value="ECO:0007669"/>
    <property type="project" value="TreeGrafter"/>
</dbReference>
<feature type="region of interest" description="Disordered" evidence="7">
    <location>
        <begin position="294"/>
        <end position="356"/>
    </location>
</feature>
<protein>
    <recommendedName>
        <fullName evidence="12">Interleukin-7 receptor subunit alpha</fullName>
    </recommendedName>
</protein>
<evidence type="ECO:0008006" key="12">
    <source>
        <dbReference type="Google" id="ProtNLM"/>
    </source>
</evidence>
<evidence type="ECO:0000256" key="2">
    <source>
        <dbReference type="ARBA" id="ARBA00022692"/>
    </source>
</evidence>
<feature type="transmembrane region" description="Helical" evidence="8">
    <location>
        <begin position="217"/>
        <end position="236"/>
    </location>
</feature>
<dbReference type="AlphaFoldDB" id="A0A9D3SEE2"/>